<sequence length="349" mass="37973">MHSLTADPVVEQGSLAAAFDQIAPLLPPLLMSPTSFDHSRRVGALFPLHAVQFFGFECRLGEGAAQSTDCALNLSPKGARLLAADAIGSGTGTWQRIGRFYRHWQQTHADPFADAASTWLEFDAGEADPAPNLLFGYWPDEPQTARPWEWMQHTLFPELFDGAYSAALHDSLDRAFRACPAGTGDFQIGVMLSRPIQAVRLCIFDLPLAAVPAYLDAIGWAGDRAALDHWLAALAPHCDFIGLHFDIAAQVFPHIGIEPNFRSGSWSRQPHREGRWAGIWQALSDGGVLTPAKHAALLDWTGHQHVVLDGVPRLLLRGLSHVKLVLAGDGRAQAKGYFGIALRDVEQGG</sequence>
<keyword evidence="2" id="KW-1185">Reference proteome</keyword>
<evidence type="ECO:0000313" key="2">
    <source>
        <dbReference type="Proteomes" id="UP000531251"/>
    </source>
</evidence>
<name>A0A7X5Y2E9_9SPHN</name>
<accession>A0A7X5Y2E9</accession>
<protein>
    <submittedName>
        <fullName evidence="1">Uncharacterized protein</fullName>
    </submittedName>
</protein>
<comment type="caution">
    <text evidence="1">The sequence shown here is derived from an EMBL/GenBank/DDBJ whole genome shotgun (WGS) entry which is preliminary data.</text>
</comment>
<gene>
    <name evidence="1" type="ORF">GGR89_002527</name>
</gene>
<proteinExistence type="predicted"/>
<reference evidence="1 2" key="1">
    <citation type="submission" date="2020-03" db="EMBL/GenBank/DDBJ databases">
        <title>Genomic Encyclopedia of Type Strains, Phase IV (KMG-IV): sequencing the most valuable type-strain genomes for metagenomic binning, comparative biology and taxonomic classification.</title>
        <authorList>
            <person name="Goeker M."/>
        </authorList>
    </citation>
    <scope>NUCLEOTIDE SEQUENCE [LARGE SCALE GENOMIC DNA]</scope>
    <source>
        <strain evidence="1 2">DSM 7225</strain>
    </source>
</reference>
<dbReference type="AlphaFoldDB" id="A0A7X5Y2E9"/>
<dbReference type="Proteomes" id="UP000531251">
    <property type="component" value="Unassembled WGS sequence"/>
</dbReference>
<dbReference type="EMBL" id="JAATJB010000007">
    <property type="protein sequence ID" value="NJB98196.1"/>
    <property type="molecule type" value="Genomic_DNA"/>
</dbReference>
<dbReference type="RefSeq" id="WP_125976738.1">
    <property type="nucleotide sequence ID" value="NZ_BAAADY010000003.1"/>
</dbReference>
<organism evidence="1 2">
    <name type="scientific">Sphingomonas trueperi</name>
    <dbReference type="NCBI Taxonomy" id="53317"/>
    <lineage>
        <taxon>Bacteria</taxon>
        <taxon>Pseudomonadati</taxon>
        <taxon>Pseudomonadota</taxon>
        <taxon>Alphaproteobacteria</taxon>
        <taxon>Sphingomonadales</taxon>
        <taxon>Sphingomonadaceae</taxon>
        <taxon>Sphingomonas</taxon>
    </lineage>
</organism>
<evidence type="ECO:0000313" key="1">
    <source>
        <dbReference type="EMBL" id="NJB98196.1"/>
    </source>
</evidence>